<accession>A0ABV0M2G3</accession>
<reference evidence="1 2" key="1">
    <citation type="submission" date="2024-05" db="EMBL/GenBank/DDBJ databases">
        <title>Neorhizobium sp. Rsf11, a plant growth promoting and heavy metal resistant PAH-degrader.</title>
        <authorList>
            <person name="Golubev S.N."/>
            <person name="Muratova A.Y."/>
            <person name="Markelova M.I."/>
        </authorList>
    </citation>
    <scope>NUCLEOTIDE SEQUENCE [LARGE SCALE GENOMIC DNA]</scope>
    <source>
        <strain evidence="1 2">Rsf11</strain>
    </source>
</reference>
<dbReference type="RefSeq" id="WP_052182961.1">
    <property type="nucleotide sequence ID" value="NZ_JBEAAL010000008.1"/>
</dbReference>
<name>A0ABV0M2G3_9HYPH</name>
<dbReference type="EMBL" id="JBEAAL010000008">
    <property type="protein sequence ID" value="MEQ1406044.1"/>
    <property type="molecule type" value="Genomic_DNA"/>
</dbReference>
<organism evidence="1 2">
    <name type="scientific">Neorhizobium phenanthreniclasticum</name>
    <dbReference type="NCBI Taxonomy" id="3157917"/>
    <lineage>
        <taxon>Bacteria</taxon>
        <taxon>Pseudomonadati</taxon>
        <taxon>Pseudomonadota</taxon>
        <taxon>Alphaproteobacteria</taxon>
        <taxon>Hyphomicrobiales</taxon>
        <taxon>Rhizobiaceae</taxon>
        <taxon>Rhizobium/Agrobacterium group</taxon>
        <taxon>Neorhizobium</taxon>
    </lineage>
</organism>
<gene>
    <name evidence="1" type="ORF">ABK249_13960</name>
</gene>
<proteinExistence type="predicted"/>
<keyword evidence="2" id="KW-1185">Reference proteome</keyword>
<comment type="caution">
    <text evidence="1">The sequence shown here is derived from an EMBL/GenBank/DDBJ whole genome shotgun (WGS) entry which is preliminary data.</text>
</comment>
<protein>
    <submittedName>
        <fullName evidence="1">Uncharacterized protein</fullName>
    </submittedName>
</protein>
<sequence length="70" mass="7469">MIASAQEAGEIAPGNAAEICGVLVDLLEGANNRMRLGLSKSLSEAECLMLFESRWTIFKAAMNSIPSDKP</sequence>
<dbReference type="Proteomes" id="UP001496627">
    <property type="component" value="Unassembled WGS sequence"/>
</dbReference>
<evidence type="ECO:0000313" key="1">
    <source>
        <dbReference type="EMBL" id="MEQ1406044.1"/>
    </source>
</evidence>
<evidence type="ECO:0000313" key="2">
    <source>
        <dbReference type="Proteomes" id="UP001496627"/>
    </source>
</evidence>